<reference evidence="1" key="1">
    <citation type="journal article" date="2015" name="Nature">
        <title>Complex archaea that bridge the gap between prokaryotes and eukaryotes.</title>
        <authorList>
            <person name="Spang A."/>
            <person name="Saw J.H."/>
            <person name="Jorgensen S.L."/>
            <person name="Zaremba-Niedzwiedzka K."/>
            <person name="Martijn J."/>
            <person name="Lind A.E."/>
            <person name="van Eijk R."/>
            <person name="Schleper C."/>
            <person name="Guy L."/>
            <person name="Ettema T.J."/>
        </authorList>
    </citation>
    <scope>NUCLEOTIDE SEQUENCE</scope>
</reference>
<evidence type="ECO:0000313" key="1">
    <source>
        <dbReference type="EMBL" id="KKL74278.1"/>
    </source>
</evidence>
<organism evidence="1">
    <name type="scientific">marine sediment metagenome</name>
    <dbReference type="NCBI Taxonomy" id="412755"/>
    <lineage>
        <taxon>unclassified sequences</taxon>
        <taxon>metagenomes</taxon>
        <taxon>ecological metagenomes</taxon>
    </lineage>
</organism>
<gene>
    <name evidence="1" type="ORF">LCGC14_2066470</name>
</gene>
<protein>
    <submittedName>
        <fullName evidence="1">Uncharacterized protein</fullName>
    </submittedName>
</protein>
<sequence length="104" mass="11770">MTDINYDKLKGSTVAIIENVEGFLSDFDIEKLTILKKKLGLIKGIIGDIAKINDCCGKNGGIDPLVMMMMMKNMNDGKTPEDMMKKTFEYFRKLMPKNSEDPKE</sequence>
<dbReference type="EMBL" id="LAZR01024708">
    <property type="protein sequence ID" value="KKL74278.1"/>
    <property type="molecule type" value="Genomic_DNA"/>
</dbReference>
<comment type="caution">
    <text evidence="1">The sequence shown here is derived from an EMBL/GenBank/DDBJ whole genome shotgun (WGS) entry which is preliminary data.</text>
</comment>
<proteinExistence type="predicted"/>
<dbReference type="AlphaFoldDB" id="A0A0F9EJM9"/>
<name>A0A0F9EJM9_9ZZZZ</name>
<accession>A0A0F9EJM9</accession>